<accession>A0A0E9XCM2</accession>
<dbReference type="EMBL" id="GBXM01008198">
    <property type="protein sequence ID" value="JAI00380.1"/>
    <property type="molecule type" value="Transcribed_RNA"/>
</dbReference>
<proteinExistence type="predicted"/>
<organism evidence="1">
    <name type="scientific">Anguilla anguilla</name>
    <name type="common">European freshwater eel</name>
    <name type="synonym">Muraena anguilla</name>
    <dbReference type="NCBI Taxonomy" id="7936"/>
    <lineage>
        <taxon>Eukaryota</taxon>
        <taxon>Metazoa</taxon>
        <taxon>Chordata</taxon>
        <taxon>Craniata</taxon>
        <taxon>Vertebrata</taxon>
        <taxon>Euteleostomi</taxon>
        <taxon>Actinopterygii</taxon>
        <taxon>Neopterygii</taxon>
        <taxon>Teleostei</taxon>
        <taxon>Anguilliformes</taxon>
        <taxon>Anguillidae</taxon>
        <taxon>Anguilla</taxon>
    </lineage>
</organism>
<reference evidence="1" key="1">
    <citation type="submission" date="2014-11" db="EMBL/GenBank/DDBJ databases">
        <authorList>
            <person name="Amaro Gonzalez C."/>
        </authorList>
    </citation>
    <scope>NUCLEOTIDE SEQUENCE</scope>
</reference>
<name>A0A0E9XCM2_ANGAN</name>
<protein>
    <submittedName>
        <fullName evidence="1">Uncharacterized protein</fullName>
    </submittedName>
</protein>
<reference evidence="1" key="2">
    <citation type="journal article" date="2015" name="Fish Shellfish Immunol.">
        <title>Early steps in the European eel (Anguilla anguilla)-Vibrio vulnificus interaction in the gills: Role of the RtxA13 toxin.</title>
        <authorList>
            <person name="Callol A."/>
            <person name="Pajuelo D."/>
            <person name="Ebbesson L."/>
            <person name="Teles M."/>
            <person name="MacKenzie S."/>
            <person name="Amaro C."/>
        </authorList>
    </citation>
    <scope>NUCLEOTIDE SEQUENCE</scope>
</reference>
<evidence type="ECO:0000313" key="1">
    <source>
        <dbReference type="EMBL" id="JAI00380.1"/>
    </source>
</evidence>
<sequence length="51" mass="5908">MLFQFFAVTQETWLHNFRKTVGSTIFYFILDPVNCLKGICFSSVAARFPQS</sequence>
<dbReference type="AlphaFoldDB" id="A0A0E9XCM2"/>